<dbReference type="InterPro" id="IPR004045">
    <property type="entry name" value="Glutathione_S-Trfase_N"/>
</dbReference>
<dbReference type="SUPFAM" id="SSF52833">
    <property type="entry name" value="Thioredoxin-like"/>
    <property type="match status" value="1"/>
</dbReference>
<gene>
    <name evidence="3" type="ORF">IMSHALPRED_003879</name>
</gene>
<accession>A0A8H3J8H3</accession>
<dbReference type="OrthoDB" id="4951845at2759"/>
<sequence>MSQVILYDIPSKDPRHCWSLNPWKSALLTLPITAFKDLDNTDQLWTARLLLNLKGIPYKTEWLEYPDIAPTFKSFGIPPNEPPATAYTSPTIRIADKYVMDSRKIADVLEQEHPFPSLHLDSPILKKVEELASQCVAPLGPVFMPRIPRTVVNPASAEYFERTRAARFGMPLSQLEKEKGGESAWKAVEPKWMELGNLLKAEGGPFFMGKTVSYADLIVVGALHCFTMLGDDAMFQRVKDVEPAFLTLYNASKAWLERDDH</sequence>
<evidence type="ECO:0000313" key="4">
    <source>
        <dbReference type="Proteomes" id="UP000664534"/>
    </source>
</evidence>
<feature type="domain" description="GST N-terminal" evidence="1">
    <location>
        <begin position="46"/>
        <end position="111"/>
    </location>
</feature>
<dbReference type="SUPFAM" id="SSF47616">
    <property type="entry name" value="GST C-terminal domain-like"/>
    <property type="match status" value="1"/>
</dbReference>
<protein>
    <recommendedName>
        <fullName evidence="5">GST N-terminal domain-containing protein</fullName>
    </recommendedName>
</protein>
<proteinExistence type="predicted"/>
<dbReference type="InterPro" id="IPR054416">
    <property type="entry name" value="GST_UstS-like_C"/>
</dbReference>
<dbReference type="EMBL" id="CAJPDT010000194">
    <property type="protein sequence ID" value="CAF9942555.1"/>
    <property type="molecule type" value="Genomic_DNA"/>
</dbReference>
<dbReference type="AlphaFoldDB" id="A0A8H3J8H3"/>
<evidence type="ECO:0000313" key="3">
    <source>
        <dbReference type="EMBL" id="CAF9942555.1"/>
    </source>
</evidence>
<reference evidence="3" key="1">
    <citation type="submission" date="2021-03" db="EMBL/GenBank/DDBJ databases">
        <authorList>
            <person name="Tagirdzhanova G."/>
        </authorList>
    </citation>
    <scope>NUCLEOTIDE SEQUENCE</scope>
</reference>
<dbReference type="InterPro" id="IPR036282">
    <property type="entry name" value="Glutathione-S-Trfase_C_sf"/>
</dbReference>
<dbReference type="Gene3D" id="1.20.1050.10">
    <property type="match status" value="1"/>
</dbReference>
<dbReference type="Pfam" id="PF13409">
    <property type="entry name" value="GST_N_2"/>
    <property type="match status" value="1"/>
</dbReference>
<feature type="domain" description="Glutathione S-transferase UstS-like C-terminal" evidence="2">
    <location>
        <begin position="132"/>
        <end position="236"/>
    </location>
</feature>
<dbReference type="Pfam" id="PF22041">
    <property type="entry name" value="GST_C_7"/>
    <property type="match status" value="1"/>
</dbReference>
<dbReference type="Proteomes" id="UP000664534">
    <property type="component" value="Unassembled WGS sequence"/>
</dbReference>
<evidence type="ECO:0008006" key="5">
    <source>
        <dbReference type="Google" id="ProtNLM"/>
    </source>
</evidence>
<name>A0A8H3J8H3_9LECA</name>
<organism evidence="3 4">
    <name type="scientific">Imshaugia aleurites</name>
    <dbReference type="NCBI Taxonomy" id="172621"/>
    <lineage>
        <taxon>Eukaryota</taxon>
        <taxon>Fungi</taxon>
        <taxon>Dikarya</taxon>
        <taxon>Ascomycota</taxon>
        <taxon>Pezizomycotina</taxon>
        <taxon>Lecanoromycetes</taxon>
        <taxon>OSLEUM clade</taxon>
        <taxon>Lecanoromycetidae</taxon>
        <taxon>Lecanorales</taxon>
        <taxon>Lecanorineae</taxon>
        <taxon>Parmeliaceae</taxon>
        <taxon>Imshaugia</taxon>
    </lineage>
</organism>
<keyword evidence="4" id="KW-1185">Reference proteome</keyword>
<comment type="caution">
    <text evidence="3">The sequence shown here is derived from an EMBL/GenBank/DDBJ whole genome shotgun (WGS) entry which is preliminary data.</text>
</comment>
<dbReference type="Gene3D" id="3.40.30.10">
    <property type="entry name" value="Glutaredoxin"/>
    <property type="match status" value="1"/>
</dbReference>
<evidence type="ECO:0000259" key="1">
    <source>
        <dbReference type="Pfam" id="PF13409"/>
    </source>
</evidence>
<evidence type="ECO:0000259" key="2">
    <source>
        <dbReference type="Pfam" id="PF22041"/>
    </source>
</evidence>
<dbReference type="InterPro" id="IPR036249">
    <property type="entry name" value="Thioredoxin-like_sf"/>
</dbReference>